<evidence type="ECO:0000313" key="1">
    <source>
        <dbReference type="EMBL" id="SAK79494.1"/>
    </source>
</evidence>
<dbReference type="STRING" id="1777143.AWB82_05198"/>
<dbReference type="AlphaFoldDB" id="A0A158CB09"/>
<gene>
    <name evidence="1" type="ORF">AWB82_05198</name>
</gene>
<protein>
    <submittedName>
        <fullName evidence="1">Uncharacterized protein</fullName>
    </submittedName>
</protein>
<organism evidence="1 2">
    <name type="scientific">Caballeronia glebae</name>
    <dbReference type="NCBI Taxonomy" id="1777143"/>
    <lineage>
        <taxon>Bacteria</taxon>
        <taxon>Pseudomonadati</taxon>
        <taxon>Pseudomonadota</taxon>
        <taxon>Betaproteobacteria</taxon>
        <taxon>Burkholderiales</taxon>
        <taxon>Burkholderiaceae</taxon>
        <taxon>Caballeronia</taxon>
    </lineage>
</organism>
<proteinExistence type="predicted"/>
<reference evidence="1" key="1">
    <citation type="submission" date="2016-01" db="EMBL/GenBank/DDBJ databases">
        <authorList>
            <person name="Peeters C."/>
        </authorList>
    </citation>
    <scope>NUCLEOTIDE SEQUENCE [LARGE SCALE GENOMIC DNA]</scope>
    <source>
        <strain evidence="1">LMG 29325</strain>
    </source>
</reference>
<dbReference type="EMBL" id="FCOJ02000045">
    <property type="protein sequence ID" value="SAK79494.1"/>
    <property type="molecule type" value="Genomic_DNA"/>
</dbReference>
<dbReference type="RefSeq" id="WP_268811042.1">
    <property type="nucleotide sequence ID" value="NZ_FCOJ02000045.1"/>
</dbReference>
<dbReference type="Proteomes" id="UP000054596">
    <property type="component" value="Unassembled WGS sequence"/>
</dbReference>
<keyword evidence="2" id="KW-1185">Reference proteome</keyword>
<evidence type="ECO:0000313" key="2">
    <source>
        <dbReference type="Proteomes" id="UP000054596"/>
    </source>
</evidence>
<accession>A0A158CB09</accession>
<name>A0A158CB09_9BURK</name>
<comment type="caution">
    <text evidence="1">The sequence shown here is derived from an EMBL/GenBank/DDBJ whole genome shotgun (WGS) entry which is preliminary data.</text>
</comment>
<sequence>MSLEVKVGPPQIAIHQGHVVLLTGTDGQMSGLSQKGYYFYNTA</sequence>